<keyword evidence="6" id="KW-0699">rRNA-binding</keyword>
<dbReference type="NCBIfam" id="NF000955">
    <property type="entry name" value="PRK00099.1-1"/>
    <property type="match status" value="1"/>
</dbReference>
<name>A0A7C3Z2V2_9BACT</name>
<dbReference type="InterPro" id="IPR022973">
    <property type="entry name" value="Ribosomal_uL10_bac"/>
</dbReference>
<dbReference type="InterPro" id="IPR001790">
    <property type="entry name" value="Ribosomal_uL10"/>
</dbReference>
<protein>
    <recommendedName>
        <fullName evidence="5 6">Large ribosomal subunit protein uL10</fullName>
    </recommendedName>
</protein>
<dbReference type="SUPFAM" id="SSF160369">
    <property type="entry name" value="Ribosomal protein L10-like"/>
    <property type="match status" value="1"/>
</dbReference>
<dbReference type="EMBL" id="DTMF01000170">
    <property type="protein sequence ID" value="HGF34068.1"/>
    <property type="molecule type" value="Genomic_DNA"/>
</dbReference>
<evidence type="ECO:0000256" key="2">
    <source>
        <dbReference type="ARBA" id="ARBA00008889"/>
    </source>
</evidence>
<evidence type="ECO:0000256" key="7">
    <source>
        <dbReference type="SAM" id="MobiDB-lite"/>
    </source>
</evidence>
<dbReference type="GO" id="GO:0005840">
    <property type="term" value="C:ribosome"/>
    <property type="evidence" value="ECO:0007669"/>
    <property type="project" value="UniProtKB-KW"/>
</dbReference>
<proteinExistence type="inferred from homology"/>
<dbReference type="GO" id="GO:0006412">
    <property type="term" value="P:translation"/>
    <property type="evidence" value="ECO:0007669"/>
    <property type="project" value="UniProtKB-UniRule"/>
</dbReference>
<comment type="function">
    <text evidence="1 6">Forms part of the ribosomal stalk, playing a central role in the interaction of the ribosome with GTP-bound translation factors.</text>
</comment>
<dbReference type="HAMAP" id="MF_00362">
    <property type="entry name" value="Ribosomal_uL10"/>
    <property type="match status" value="1"/>
</dbReference>
<reference evidence="8" key="1">
    <citation type="journal article" date="2020" name="mSystems">
        <title>Genome- and Community-Level Interaction Insights into Carbon Utilization and Element Cycling Functions of Hydrothermarchaeota in Hydrothermal Sediment.</title>
        <authorList>
            <person name="Zhou Z."/>
            <person name="Liu Y."/>
            <person name="Xu W."/>
            <person name="Pan J."/>
            <person name="Luo Z.H."/>
            <person name="Li M."/>
        </authorList>
    </citation>
    <scope>NUCLEOTIDE SEQUENCE [LARGE SCALE GENOMIC DNA]</scope>
    <source>
        <strain evidence="8">SpSt-897</strain>
    </source>
</reference>
<gene>
    <name evidence="6" type="primary">rplJ</name>
    <name evidence="8" type="ORF">ENW96_06720</name>
</gene>
<dbReference type="Gene3D" id="6.10.250.290">
    <property type="match status" value="1"/>
</dbReference>
<dbReference type="GO" id="GO:0070180">
    <property type="term" value="F:large ribosomal subunit rRNA binding"/>
    <property type="evidence" value="ECO:0007669"/>
    <property type="project" value="UniProtKB-UniRule"/>
</dbReference>
<dbReference type="GO" id="GO:1990904">
    <property type="term" value="C:ribonucleoprotein complex"/>
    <property type="evidence" value="ECO:0007669"/>
    <property type="project" value="UniProtKB-KW"/>
</dbReference>
<keyword evidence="4 6" id="KW-0687">Ribonucleoprotein</keyword>
<dbReference type="InterPro" id="IPR043141">
    <property type="entry name" value="Ribosomal_uL10-like_sf"/>
</dbReference>
<dbReference type="CDD" id="cd05797">
    <property type="entry name" value="Ribosomal_L10"/>
    <property type="match status" value="1"/>
</dbReference>
<comment type="caution">
    <text evidence="8">The sequence shown here is derived from an EMBL/GenBank/DDBJ whole genome shotgun (WGS) entry which is preliminary data.</text>
</comment>
<evidence type="ECO:0000256" key="1">
    <source>
        <dbReference type="ARBA" id="ARBA00002633"/>
    </source>
</evidence>
<comment type="similarity">
    <text evidence="2 6">Belongs to the universal ribosomal protein uL10 family.</text>
</comment>
<dbReference type="Pfam" id="PF00466">
    <property type="entry name" value="Ribosomal_L10"/>
    <property type="match status" value="1"/>
</dbReference>
<dbReference type="PANTHER" id="PTHR11560">
    <property type="entry name" value="39S RIBOSOMAL PROTEIN L10, MITOCHONDRIAL"/>
    <property type="match status" value="1"/>
</dbReference>
<feature type="region of interest" description="Disordered" evidence="7">
    <location>
        <begin position="179"/>
        <end position="202"/>
    </location>
</feature>
<keyword evidence="6" id="KW-0694">RNA-binding</keyword>
<organism evidence="8">
    <name type="scientific">Desulfobacca acetoxidans</name>
    <dbReference type="NCBI Taxonomy" id="60893"/>
    <lineage>
        <taxon>Bacteria</taxon>
        <taxon>Pseudomonadati</taxon>
        <taxon>Thermodesulfobacteriota</taxon>
        <taxon>Desulfobaccia</taxon>
        <taxon>Desulfobaccales</taxon>
        <taxon>Desulfobaccaceae</taxon>
        <taxon>Desulfobacca</taxon>
    </lineage>
</organism>
<accession>A0A7C3Z2V2</accession>
<evidence type="ECO:0000256" key="6">
    <source>
        <dbReference type="HAMAP-Rule" id="MF_00362"/>
    </source>
</evidence>
<dbReference type="Gene3D" id="3.30.70.1730">
    <property type="match status" value="1"/>
</dbReference>
<comment type="subunit">
    <text evidence="6">Part of the ribosomal stalk of the 50S ribosomal subunit. The N-terminus interacts with L11 and the large rRNA to form the base of the stalk. The C-terminus forms an elongated spine to which L12 dimers bind in a sequential fashion forming a multimeric L10(L12)X complex.</text>
</comment>
<evidence type="ECO:0000313" key="8">
    <source>
        <dbReference type="EMBL" id="HGF34068.1"/>
    </source>
</evidence>
<sequence length="202" mass="21062">MLKPQIEKKAKVVQELQEKVKKAKIGILADFSGIKVGPLTVLRRQMKEAGGELKVAKNTLLRRAAGEASLIEPIAADLKGPNALVLGYDDPVALAKLLVKFAQDLPLLKIKGGIMGGQKLTAQEVDALSKLPAREVLLAQLLGLLQSPPQALVNVLSGVIRSFLNVLVAIRDQKAGGEEAPAEAAAGEASPAAAAETGGENA</sequence>
<evidence type="ECO:0000256" key="3">
    <source>
        <dbReference type="ARBA" id="ARBA00022980"/>
    </source>
</evidence>
<dbReference type="AlphaFoldDB" id="A0A7C3Z2V2"/>
<keyword evidence="3 6" id="KW-0689">Ribosomal protein</keyword>
<evidence type="ECO:0000256" key="4">
    <source>
        <dbReference type="ARBA" id="ARBA00023274"/>
    </source>
</evidence>
<evidence type="ECO:0000256" key="5">
    <source>
        <dbReference type="ARBA" id="ARBA00035202"/>
    </source>
</evidence>
<dbReference type="InterPro" id="IPR047865">
    <property type="entry name" value="Ribosomal_uL10_bac_type"/>
</dbReference>